<dbReference type="Proteomes" id="UP001057452">
    <property type="component" value="Chromosome 15"/>
</dbReference>
<reference evidence="1" key="1">
    <citation type="submission" date="2022-05" db="EMBL/GenBank/DDBJ databases">
        <title>Chromosome-level genome of Chaenocephalus aceratus.</title>
        <authorList>
            <person name="Park H."/>
        </authorList>
    </citation>
    <scope>NUCLEOTIDE SEQUENCE</scope>
    <source>
        <strain evidence="1">KU_202001</strain>
    </source>
</reference>
<gene>
    <name evidence="1" type="ORF">KUCAC02_026285</name>
</gene>
<protein>
    <submittedName>
        <fullName evidence="1">Uncharacterized protein</fullName>
    </submittedName>
</protein>
<accession>A0ACB9VW65</accession>
<organism evidence="1 2">
    <name type="scientific">Chaenocephalus aceratus</name>
    <name type="common">Blackfin icefish</name>
    <name type="synonym">Chaenichthys aceratus</name>
    <dbReference type="NCBI Taxonomy" id="36190"/>
    <lineage>
        <taxon>Eukaryota</taxon>
        <taxon>Metazoa</taxon>
        <taxon>Chordata</taxon>
        <taxon>Craniata</taxon>
        <taxon>Vertebrata</taxon>
        <taxon>Euteleostomi</taxon>
        <taxon>Actinopterygii</taxon>
        <taxon>Neopterygii</taxon>
        <taxon>Teleostei</taxon>
        <taxon>Neoteleostei</taxon>
        <taxon>Acanthomorphata</taxon>
        <taxon>Eupercaria</taxon>
        <taxon>Perciformes</taxon>
        <taxon>Notothenioidei</taxon>
        <taxon>Channichthyidae</taxon>
        <taxon>Chaenocephalus</taxon>
    </lineage>
</organism>
<dbReference type="EMBL" id="CM043799">
    <property type="protein sequence ID" value="KAI4804666.1"/>
    <property type="molecule type" value="Genomic_DNA"/>
</dbReference>
<comment type="caution">
    <text evidence="1">The sequence shown here is derived from an EMBL/GenBank/DDBJ whole genome shotgun (WGS) entry which is preliminary data.</text>
</comment>
<evidence type="ECO:0000313" key="2">
    <source>
        <dbReference type="Proteomes" id="UP001057452"/>
    </source>
</evidence>
<keyword evidence="2" id="KW-1185">Reference proteome</keyword>
<feature type="non-terminal residue" evidence="1">
    <location>
        <position position="170"/>
    </location>
</feature>
<name>A0ACB9VW65_CHAAC</name>
<sequence>MSKAKGKQAPTPSITTASTPSITLAYISLLLDGHRAALTADFKSSFQSLTSSLDSIHSTMYQLENACSALKGDNETLNTKVADLEGRSRRQNLRIIGLPESIEGPRPSAFFSQLLVDILGTEILASPPELDRAHRSLAPKPAPGGRPRPVILRFHRFQIKDLVIREARRQ</sequence>
<evidence type="ECO:0000313" key="1">
    <source>
        <dbReference type="EMBL" id="KAI4804666.1"/>
    </source>
</evidence>
<proteinExistence type="predicted"/>